<keyword evidence="2" id="KW-1185">Reference proteome</keyword>
<dbReference type="InterPro" id="IPR002110">
    <property type="entry name" value="Ankyrin_rpt"/>
</dbReference>
<dbReference type="InterPro" id="IPR036770">
    <property type="entry name" value="Ankyrin_rpt-contain_sf"/>
</dbReference>
<comment type="caution">
    <text evidence="1">The sequence shown here is derived from an EMBL/GenBank/DDBJ whole genome shotgun (WGS) entry which is preliminary data.</text>
</comment>
<evidence type="ECO:0000313" key="2">
    <source>
        <dbReference type="Proteomes" id="UP000281474"/>
    </source>
</evidence>
<accession>A0A3L8PQH2</accession>
<proteinExistence type="predicted"/>
<gene>
    <name evidence="1" type="ORF">D5018_21370</name>
</gene>
<sequence>MLLSQYPDLLRLRIQFDKPLFYAIKKGRSLMVQCLLKHDPDIFEVDDNGENILHLAVRSKSLATVKAVLREWPKWKLYDAAPTLWRRKTALDIARRLKLPEIAHQIELKEGVLESFCLLEKDAREL</sequence>
<dbReference type="OrthoDB" id="5653238at2"/>
<dbReference type="Pfam" id="PF12796">
    <property type="entry name" value="Ank_2"/>
    <property type="match status" value="1"/>
</dbReference>
<dbReference type="Gene3D" id="1.25.40.20">
    <property type="entry name" value="Ankyrin repeat-containing domain"/>
    <property type="match status" value="1"/>
</dbReference>
<reference evidence="1 2" key="1">
    <citation type="submission" date="2018-09" db="EMBL/GenBank/DDBJ databases">
        <title>Phylogeny of the Shewanellaceae, and recommendation for two new genera, Pseudoshewanella and Parashewanella.</title>
        <authorList>
            <person name="Wang G."/>
        </authorList>
    </citation>
    <scope>NUCLEOTIDE SEQUENCE [LARGE SCALE GENOMIC DNA]</scope>
    <source>
        <strain evidence="1 2">C51</strain>
    </source>
</reference>
<organism evidence="1 2">
    <name type="scientific">Parashewanella curva</name>
    <dbReference type="NCBI Taxonomy" id="2338552"/>
    <lineage>
        <taxon>Bacteria</taxon>
        <taxon>Pseudomonadati</taxon>
        <taxon>Pseudomonadota</taxon>
        <taxon>Gammaproteobacteria</taxon>
        <taxon>Alteromonadales</taxon>
        <taxon>Shewanellaceae</taxon>
        <taxon>Parashewanella</taxon>
    </lineage>
</organism>
<dbReference type="EMBL" id="QZEI01000198">
    <property type="protein sequence ID" value="RLV57665.1"/>
    <property type="molecule type" value="Genomic_DNA"/>
</dbReference>
<protein>
    <submittedName>
        <fullName evidence="1">Ankyrin repeat domain-containing protein</fullName>
    </submittedName>
</protein>
<name>A0A3L8PQH2_9GAMM</name>
<dbReference type="Proteomes" id="UP000281474">
    <property type="component" value="Unassembled WGS sequence"/>
</dbReference>
<evidence type="ECO:0000313" key="1">
    <source>
        <dbReference type="EMBL" id="RLV57665.1"/>
    </source>
</evidence>
<dbReference type="SMART" id="SM00248">
    <property type="entry name" value="ANK"/>
    <property type="match status" value="2"/>
</dbReference>
<dbReference type="SUPFAM" id="SSF48403">
    <property type="entry name" value="Ankyrin repeat"/>
    <property type="match status" value="1"/>
</dbReference>
<dbReference type="AlphaFoldDB" id="A0A3L8PQH2"/>